<dbReference type="InterPro" id="IPR039675">
    <property type="entry name" value="CILP1/CILP2"/>
</dbReference>
<protein>
    <recommendedName>
        <fullName evidence="5">WxxW domain-containing protein</fullName>
    </recommendedName>
</protein>
<sequence>MNLPKDGSPVPIGGRSHKGHWLSKRTLTDTKELEEHCQNDFGYAFECQGTYKTQWFDRDDPSGKGDFEYLANLRKEYPDQICSNPTACEVETTSGVLALKTGDSIPECTISLGFACVNTEIRTCQDYKIRFTCPESVYLFDPSFGQSAGIF</sequence>
<dbReference type="Pfam" id="PF13330">
    <property type="entry name" value="Mucin2_WxxW"/>
    <property type="match status" value="1"/>
</dbReference>
<dbReference type="STRING" id="75743.A0A401NJU5"/>
<proteinExistence type="predicted"/>
<evidence type="ECO:0000256" key="4">
    <source>
        <dbReference type="ARBA" id="ARBA00023180"/>
    </source>
</evidence>
<comment type="subcellular location">
    <subcellularLocation>
        <location evidence="1">Secreted</location>
    </subcellularLocation>
</comment>
<keyword evidence="4" id="KW-0325">Glycoprotein</keyword>
<comment type="caution">
    <text evidence="6">The sequence shown here is derived from an EMBL/GenBank/DDBJ whole genome shotgun (WGS) entry which is preliminary data.</text>
</comment>
<dbReference type="PANTHER" id="PTHR15031">
    <property type="entry name" value="CARTILAGE INTERMEDIATE LAYER PROTEIN CLIP"/>
    <property type="match status" value="1"/>
</dbReference>
<accession>A0A401NJU5</accession>
<dbReference type="EMBL" id="BFAA01001162">
    <property type="protein sequence ID" value="GCB61119.1"/>
    <property type="molecule type" value="Genomic_DNA"/>
</dbReference>
<reference evidence="6 7" key="1">
    <citation type="journal article" date="2018" name="Nat. Ecol. Evol.">
        <title>Shark genomes provide insights into elasmobranch evolution and the origin of vertebrates.</title>
        <authorList>
            <person name="Hara Y"/>
            <person name="Yamaguchi K"/>
            <person name="Onimaru K"/>
            <person name="Kadota M"/>
            <person name="Koyanagi M"/>
            <person name="Keeley SD"/>
            <person name="Tatsumi K"/>
            <person name="Tanaka K"/>
            <person name="Motone F"/>
            <person name="Kageyama Y"/>
            <person name="Nozu R"/>
            <person name="Adachi N"/>
            <person name="Nishimura O"/>
            <person name="Nakagawa R"/>
            <person name="Tanegashima C"/>
            <person name="Kiyatake I"/>
            <person name="Matsumoto R"/>
            <person name="Murakumo K"/>
            <person name="Nishida K"/>
            <person name="Terakita A"/>
            <person name="Kuratani S"/>
            <person name="Sato K"/>
            <person name="Hyodo S Kuraku.S."/>
        </authorList>
    </citation>
    <scope>NUCLEOTIDE SEQUENCE [LARGE SCALE GENOMIC DNA]</scope>
</reference>
<evidence type="ECO:0000259" key="5">
    <source>
        <dbReference type="Pfam" id="PF13330"/>
    </source>
</evidence>
<organism evidence="6 7">
    <name type="scientific">Scyliorhinus torazame</name>
    <name type="common">Cloudy catshark</name>
    <name type="synonym">Catulus torazame</name>
    <dbReference type="NCBI Taxonomy" id="75743"/>
    <lineage>
        <taxon>Eukaryota</taxon>
        <taxon>Metazoa</taxon>
        <taxon>Chordata</taxon>
        <taxon>Craniata</taxon>
        <taxon>Vertebrata</taxon>
        <taxon>Chondrichthyes</taxon>
        <taxon>Elasmobranchii</taxon>
        <taxon>Galeomorphii</taxon>
        <taxon>Galeoidea</taxon>
        <taxon>Carcharhiniformes</taxon>
        <taxon>Scyliorhinidae</taxon>
        <taxon>Scyliorhinus</taxon>
    </lineage>
</organism>
<dbReference type="AlphaFoldDB" id="A0A401NJU5"/>
<dbReference type="InterPro" id="IPR025155">
    <property type="entry name" value="WxxW_domain"/>
</dbReference>
<keyword evidence="3" id="KW-0732">Signal</keyword>
<evidence type="ECO:0000313" key="7">
    <source>
        <dbReference type="Proteomes" id="UP000288216"/>
    </source>
</evidence>
<evidence type="ECO:0000256" key="1">
    <source>
        <dbReference type="ARBA" id="ARBA00004613"/>
    </source>
</evidence>
<evidence type="ECO:0000313" key="6">
    <source>
        <dbReference type="EMBL" id="GCB61119.1"/>
    </source>
</evidence>
<dbReference type="GO" id="GO:0005576">
    <property type="term" value="C:extracellular region"/>
    <property type="evidence" value="ECO:0007669"/>
    <property type="project" value="UniProtKB-SubCell"/>
</dbReference>
<keyword evidence="2" id="KW-0964">Secreted</keyword>
<dbReference type="OrthoDB" id="10018712at2759"/>
<gene>
    <name evidence="6" type="ORF">scyTo_0004051</name>
</gene>
<evidence type="ECO:0000256" key="3">
    <source>
        <dbReference type="ARBA" id="ARBA00022729"/>
    </source>
</evidence>
<keyword evidence="7" id="KW-1185">Reference proteome</keyword>
<name>A0A401NJU5_SCYTO</name>
<evidence type="ECO:0000256" key="2">
    <source>
        <dbReference type="ARBA" id="ARBA00022525"/>
    </source>
</evidence>
<feature type="domain" description="WxxW" evidence="5">
    <location>
        <begin position="53"/>
        <end position="133"/>
    </location>
</feature>
<dbReference type="Proteomes" id="UP000288216">
    <property type="component" value="Unassembled WGS sequence"/>
</dbReference>